<evidence type="ECO:0000256" key="5">
    <source>
        <dbReference type="ARBA" id="ARBA00023098"/>
    </source>
</evidence>
<reference evidence="11" key="1">
    <citation type="journal article" date="2019" name="Microbiol. Resour. Announc.">
        <title>Complete Genome Sequence of Rubrobacter xylanophilus Strain AA3-22, Isolated from Arima Onsen in Japan.</title>
        <authorList>
            <person name="Tomariguchi N."/>
            <person name="Miyazaki K."/>
        </authorList>
    </citation>
    <scope>NUCLEOTIDE SEQUENCE [LARGE SCALE GENOMIC DNA]</scope>
    <source>
        <strain evidence="11">AA3-22</strain>
    </source>
</reference>
<evidence type="ECO:0000256" key="7">
    <source>
        <dbReference type="ARBA" id="ARBA00023267"/>
    </source>
</evidence>
<name>A0A510HGD4_9ACTN</name>
<evidence type="ECO:0000256" key="6">
    <source>
        <dbReference type="ARBA" id="ARBA00023160"/>
    </source>
</evidence>
<feature type="compositionally biased region" description="Basic and acidic residues" evidence="9">
    <location>
        <begin position="41"/>
        <end position="63"/>
    </location>
</feature>
<keyword evidence="5 8" id="KW-0443">Lipid metabolism</keyword>
<keyword evidence="7 8" id="KW-0092">Biotin</keyword>
<keyword evidence="3 8" id="KW-0444">Lipid biosynthesis</keyword>
<comment type="function">
    <text evidence="8">This protein is a component of the acetyl coenzyme A carboxylase complex; first, biotin carboxylase catalyzes the carboxylation of the carrier protein and then the transcarboxylase transfers the carboxyl group to form malonyl-CoA.</text>
</comment>
<dbReference type="InterPro" id="IPR001882">
    <property type="entry name" value="Biotin_BS"/>
</dbReference>
<evidence type="ECO:0000256" key="8">
    <source>
        <dbReference type="RuleBase" id="RU364072"/>
    </source>
</evidence>
<dbReference type="InterPro" id="IPR001249">
    <property type="entry name" value="AcCoA_biotinCC"/>
</dbReference>
<protein>
    <recommendedName>
        <fullName evidence="2 8">Biotin carboxyl carrier protein of acetyl-CoA carboxylase</fullName>
    </recommendedName>
</protein>
<dbReference type="Proteomes" id="UP000318065">
    <property type="component" value="Chromosome"/>
</dbReference>
<dbReference type="PANTHER" id="PTHR45266:SF3">
    <property type="entry name" value="OXALOACETATE DECARBOXYLASE ALPHA CHAIN"/>
    <property type="match status" value="1"/>
</dbReference>
<keyword evidence="4 8" id="KW-0276">Fatty acid metabolism</keyword>
<evidence type="ECO:0000256" key="3">
    <source>
        <dbReference type="ARBA" id="ARBA00022516"/>
    </source>
</evidence>
<dbReference type="InterPro" id="IPR011053">
    <property type="entry name" value="Single_hybrid_motif"/>
</dbReference>
<dbReference type="PROSITE" id="PS50968">
    <property type="entry name" value="BIOTINYL_LIPOYL"/>
    <property type="match status" value="1"/>
</dbReference>
<dbReference type="EMBL" id="AP019791">
    <property type="protein sequence ID" value="BBL79020.1"/>
    <property type="molecule type" value="Genomic_DNA"/>
</dbReference>
<evidence type="ECO:0000313" key="12">
    <source>
        <dbReference type="Proteomes" id="UP000318065"/>
    </source>
</evidence>
<dbReference type="InterPro" id="IPR050709">
    <property type="entry name" value="Biotin_Carboxyl_Carrier/Decarb"/>
</dbReference>
<evidence type="ECO:0000256" key="4">
    <source>
        <dbReference type="ARBA" id="ARBA00022832"/>
    </source>
</evidence>
<dbReference type="GO" id="GO:0009317">
    <property type="term" value="C:acetyl-CoA carboxylase complex"/>
    <property type="evidence" value="ECO:0007669"/>
    <property type="project" value="InterPro"/>
</dbReference>
<dbReference type="AlphaFoldDB" id="A0A510HGD4"/>
<dbReference type="SUPFAM" id="SSF51230">
    <property type="entry name" value="Single hybrid motif"/>
    <property type="match status" value="1"/>
</dbReference>
<dbReference type="PANTHER" id="PTHR45266">
    <property type="entry name" value="OXALOACETATE DECARBOXYLASE ALPHA CHAIN"/>
    <property type="match status" value="1"/>
</dbReference>
<sequence>MPLSDDDVREILRIIDESDLDELRIETNGLRLYVRRGGAPPREEPEAGGDERRLIEAPKREEPPASGQEASDGRAAEGASGSDGALTIEAPMVGTFYRAEAPGARPYVEVGSRVEPDTVVCLIEVMKMMNSIRAGVSGRIAEVCVENGELVEYGQPLFRVEPDR</sequence>
<dbReference type="Gene3D" id="2.40.50.100">
    <property type="match status" value="1"/>
</dbReference>
<evidence type="ECO:0000259" key="10">
    <source>
        <dbReference type="PROSITE" id="PS50968"/>
    </source>
</evidence>
<dbReference type="UniPathway" id="UPA00094"/>
<dbReference type="InterPro" id="IPR000089">
    <property type="entry name" value="Biotin_lipoyl"/>
</dbReference>
<dbReference type="GO" id="GO:0006633">
    <property type="term" value="P:fatty acid biosynthetic process"/>
    <property type="evidence" value="ECO:0007669"/>
    <property type="project" value="UniProtKB-UniPathway"/>
</dbReference>
<keyword evidence="12" id="KW-1185">Reference proteome</keyword>
<keyword evidence="6 8" id="KW-0275">Fatty acid biosynthesis</keyword>
<feature type="domain" description="Lipoyl-binding" evidence="10">
    <location>
        <begin position="85"/>
        <end position="161"/>
    </location>
</feature>
<evidence type="ECO:0000256" key="9">
    <source>
        <dbReference type="SAM" id="MobiDB-lite"/>
    </source>
</evidence>
<dbReference type="Pfam" id="PF00364">
    <property type="entry name" value="Biotin_lipoyl"/>
    <property type="match status" value="1"/>
</dbReference>
<dbReference type="PROSITE" id="PS00188">
    <property type="entry name" value="BIOTIN"/>
    <property type="match status" value="1"/>
</dbReference>
<evidence type="ECO:0000256" key="1">
    <source>
        <dbReference type="ARBA" id="ARBA00005194"/>
    </source>
</evidence>
<evidence type="ECO:0000313" key="11">
    <source>
        <dbReference type="EMBL" id="BBL79020.1"/>
    </source>
</evidence>
<gene>
    <name evidence="11" type="ORF">RxyAA322_08740</name>
</gene>
<accession>A0A510HGD4</accession>
<dbReference type="CDD" id="cd06850">
    <property type="entry name" value="biotinyl_domain"/>
    <property type="match status" value="1"/>
</dbReference>
<comment type="pathway">
    <text evidence="1 8">Lipid metabolism; fatty acid biosynthesis.</text>
</comment>
<dbReference type="RefSeq" id="WP_143527095.1">
    <property type="nucleotide sequence ID" value="NZ_AP019791.1"/>
</dbReference>
<proteinExistence type="predicted"/>
<dbReference type="NCBIfam" id="TIGR00531">
    <property type="entry name" value="BCCP"/>
    <property type="match status" value="1"/>
</dbReference>
<dbReference type="GO" id="GO:0003989">
    <property type="term" value="F:acetyl-CoA carboxylase activity"/>
    <property type="evidence" value="ECO:0007669"/>
    <property type="project" value="InterPro"/>
</dbReference>
<organism evidence="11 12">
    <name type="scientific">Rubrobacter xylanophilus</name>
    <dbReference type="NCBI Taxonomy" id="49319"/>
    <lineage>
        <taxon>Bacteria</taxon>
        <taxon>Bacillati</taxon>
        <taxon>Actinomycetota</taxon>
        <taxon>Rubrobacteria</taxon>
        <taxon>Rubrobacterales</taxon>
        <taxon>Rubrobacteraceae</taxon>
        <taxon>Rubrobacter</taxon>
    </lineage>
</organism>
<dbReference type="OrthoDB" id="9811735at2"/>
<evidence type="ECO:0000256" key="2">
    <source>
        <dbReference type="ARBA" id="ARBA00017562"/>
    </source>
</evidence>
<dbReference type="PRINTS" id="PR01071">
    <property type="entry name" value="ACOABIOTINCC"/>
</dbReference>
<feature type="region of interest" description="Disordered" evidence="9">
    <location>
        <begin position="34"/>
        <end position="85"/>
    </location>
</feature>